<accession>A0ABQ0B167</accession>
<keyword evidence="2" id="KW-0812">Transmembrane</keyword>
<evidence type="ECO:0000256" key="2">
    <source>
        <dbReference type="SAM" id="Phobius"/>
    </source>
</evidence>
<dbReference type="InterPro" id="IPR038503">
    <property type="entry name" value="SpoIIIAH_sf"/>
</dbReference>
<feature type="region of interest" description="Disordered" evidence="1">
    <location>
        <begin position="105"/>
        <end position="166"/>
    </location>
</feature>
<name>A0ABQ0B167_9FIRM</name>
<comment type="caution">
    <text evidence="3">The sequence shown here is derived from an EMBL/GenBank/DDBJ whole genome shotgun (WGS) entry which is preliminary data.</text>
</comment>
<reference evidence="3 4" key="1">
    <citation type="submission" date="2024-04" db="EMBL/GenBank/DDBJ databases">
        <title>Defined microbial consortia suppress multidrug-resistant proinflammatory Enterobacteriaceae via ecological control.</title>
        <authorList>
            <person name="Furuichi M."/>
            <person name="Kawaguchi T."/>
            <person name="Pust M."/>
            <person name="Yasuma K."/>
            <person name="Plichta D."/>
            <person name="Hasegawa N."/>
            <person name="Ohya T."/>
            <person name="Bhattarai S."/>
            <person name="Sasajima S."/>
            <person name="Aoto Y."/>
            <person name="Tuganbaev T."/>
            <person name="Yaginuma M."/>
            <person name="Ueda M."/>
            <person name="Okahashi N."/>
            <person name="Amafuji K."/>
            <person name="Kiridooshi Y."/>
            <person name="Sugita K."/>
            <person name="Strazar M."/>
            <person name="Skelly A."/>
            <person name="Suda W."/>
            <person name="Hattori M."/>
            <person name="Nakamoto N."/>
            <person name="Caballero S."/>
            <person name="Norman J."/>
            <person name="Olle B."/>
            <person name="Tanoue T."/>
            <person name="Arita M."/>
            <person name="Bucci V."/>
            <person name="Atarashi K."/>
            <person name="Xavier R."/>
            <person name="Honda K."/>
        </authorList>
    </citation>
    <scope>NUCLEOTIDE SEQUENCE [LARGE SCALE GENOMIC DNA]</scope>
    <source>
        <strain evidence="4">f13</strain>
    </source>
</reference>
<evidence type="ECO:0008006" key="5">
    <source>
        <dbReference type="Google" id="ProtNLM"/>
    </source>
</evidence>
<evidence type="ECO:0000313" key="4">
    <source>
        <dbReference type="Proteomes" id="UP001600894"/>
    </source>
</evidence>
<proteinExistence type="predicted"/>
<organism evidence="3 4">
    <name type="scientific">Enterocloster alcoholdehydrogenati</name>
    <dbReference type="NCBI Taxonomy" id="2547410"/>
    <lineage>
        <taxon>Bacteria</taxon>
        <taxon>Bacillati</taxon>
        <taxon>Bacillota</taxon>
        <taxon>Clostridia</taxon>
        <taxon>Lachnospirales</taxon>
        <taxon>Lachnospiraceae</taxon>
        <taxon>Enterocloster</taxon>
    </lineage>
</organism>
<gene>
    <name evidence="3" type="ORF">F130042H8_30680</name>
</gene>
<dbReference type="Proteomes" id="UP001600894">
    <property type="component" value="Unassembled WGS sequence"/>
</dbReference>
<dbReference type="RefSeq" id="WP_176254380.1">
    <property type="nucleotide sequence ID" value="NZ_BAABXL010000001.1"/>
</dbReference>
<keyword evidence="2" id="KW-0472">Membrane</keyword>
<keyword evidence="4" id="KW-1185">Reference proteome</keyword>
<feature type="transmembrane region" description="Helical" evidence="2">
    <location>
        <begin position="30"/>
        <end position="47"/>
    </location>
</feature>
<protein>
    <recommendedName>
        <fullName evidence="5">SpoIIIAH-like family protein</fullName>
    </recommendedName>
</protein>
<evidence type="ECO:0000256" key="1">
    <source>
        <dbReference type="SAM" id="MobiDB-lite"/>
    </source>
</evidence>
<evidence type="ECO:0000313" key="3">
    <source>
        <dbReference type="EMBL" id="GAA6270008.1"/>
    </source>
</evidence>
<keyword evidence="2" id="KW-1133">Transmembrane helix</keyword>
<dbReference type="InterPro" id="IPR024232">
    <property type="entry name" value="SpoIIIAH"/>
</dbReference>
<feature type="compositionally biased region" description="Low complexity" evidence="1">
    <location>
        <begin position="110"/>
        <end position="166"/>
    </location>
</feature>
<dbReference type="EMBL" id="BAABXL010000001">
    <property type="protein sequence ID" value="GAA6270008.1"/>
    <property type="molecule type" value="Genomic_DNA"/>
</dbReference>
<dbReference type="Gene3D" id="1.10.287.4300">
    <property type="entry name" value="Stage III sporulation protein AH-like"/>
    <property type="match status" value="1"/>
</dbReference>
<dbReference type="Pfam" id="PF12685">
    <property type="entry name" value="SpoIIIAH"/>
    <property type="match status" value="1"/>
</dbReference>
<sequence>MKIRNMKQVKQVTAHMKDVKMKRLFRRNQIIITTLAVMIAAAGYLNYAGKRDLAGAGSVYEAGAMDISDEDLLAENEAAGGELLEIGSLDQDLDQIEEALPQEELARGDAGQQAQTAAEEQPVPDQSSQQTAADSAQQQADGDAGQLAKADTPAASDGTDAAGASLAGIENPGEAVLTSGMSVADYIANVQLSREQVRAKNKETLMGLINSTAIDEAAKQQAIQDMIKLTEVSEKENAAETLLMAKGFADPVVSIADEKVDVVINAPSITDPQRAQIEDIVKRKAEVGADQIIITLLNMDE</sequence>